<feature type="transmembrane region" description="Helical" evidence="1">
    <location>
        <begin position="119"/>
        <end position="145"/>
    </location>
</feature>
<reference evidence="2 3" key="1">
    <citation type="journal article" date="2020" name="Microorganisms">
        <title>New Insight into Antimicrobial Compounds from Food and Marine-Sourced Carnobacterium Species through Phenotype and Genome Analyses.</title>
        <authorList>
            <person name="Begrem S."/>
            <person name="Ivaniuk F."/>
            <person name="Gigout-Chevalier F."/>
            <person name="Kolypczuk L."/>
            <person name="Bonnetot S."/>
            <person name="Leroi F."/>
            <person name="Grovel O."/>
            <person name="Delbarre-Ladrat C."/>
            <person name="Passerini D."/>
        </authorList>
    </citation>
    <scope>NUCLEOTIDE SEQUENCE [LARGE SCALE GENOMIC DNA]</scope>
    <source>
        <strain evidence="2 3">MIP2551</strain>
    </source>
</reference>
<keyword evidence="1" id="KW-0812">Transmembrane</keyword>
<organism evidence="2 3">
    <name type="scientific">Carnobacterium inhibens</name>
    <dbReference type="NCBI Taxonomy" id="147709"/>
    <lineage>
        <taxon>Bacteria</taxon>
        <taxon>Bacillati</taxon>
        <taxon>Bacillota</taxon>
        <taxon>Bacilli</taxon>
        <taxon>Lactobacillales</taxon>
        <taxon>Carnobacteriaceae</taxon>
        <taxon>Carnobacterium</taxon>
    </lineage>
</organism>
<feature type="transmembrane region" description="Helical" evidence="1">
    <location>
        <begin position="186"/>
        <end position="205"/>
    </location>
</feature>
<sequence>MKNYLKLVNFEFNRCIKLYSVLIGLTIVSQIIAVFVESRQYLSMVNQEVYLNKIPKEAFLSETGGMSMFWVVNNGLFLVPILICISAILFYSFYIWYVEWMGKNSFIYRLLTLPTSRMAIFWSKLTTIALMIFGLVSVQLILLVAESQLLKALISDEFRIDLSIQKISQLSFYLSVLMPKTFLDFLTYYGIGFILLFLLFTAILFERSFRFKGAAIGIGYGIGLFFIFLAPVMARDLFNFNKLYPNEIMFLEFILGILVIAISCWTSRYLLNKKVTV</sequence>
<name>A0ABR7TD46_9LACT</name>
<evidence type="ECO:0000313" key="3">
    <source>
        <dbReference type="Proteomes" id="UP000638836"/>
    </source>
</evidence>
<keyword evidence="3" id="KW-1185">Reference proteome</keyword>
<feature type="transmembrane region" description="Helical" evidence="1">
    <location>
        <begin position="214"/>
        <end position="233"/>
    </location>
</feature>
<evidence type="ECO:0000256" key="1">
    <source>
        <dbReference type="SAM" id="Phobius"/>
    </source>
</evidence>
<keyword evidence="1" id="KW-1133">Transmembrane helix</keyword>
<dbReference type="RefSeq" id="WP_034537052.1">
    <property type="nucleotide sequence ID" value="NZ_WNJQ01000007.1"/>
</dbReference>
<feature type="transmembrane region" description="Helical" evidence="1">
    <location>
        <begin position="16"/>
        <end position="36"/>
    </location>
</feature>
<accession>A0ABR7TD46</accession>
<feature type="transmembrane region" description="Helical" evidence="1">
    <location>
        <begin position="76"/>
        <end position="98"/>
    </location>
</feature>
<evidence type="ECO:0000313" key="2">
    <source>
        <dbReference type="EMBL" id="MBC9825883.1"/>
    </source>
</evidence>
<gene>
    <name evidence="2" type="ORF">GLO26_08640</name>
</gene>
<protein>
    <recommendedName>
        <fullName evidence="4">ABC transporter permease</fullName>
    </recommendedName>
</protein>
<evidence type="ECO:0008006" key="4">
    <source>
        <dbReference type="Google" id="ProtNLM"/>
    </source>
</evidence>
<keyword evidence="1" id="KW-0472">Membrane</keyword>
<comment type="caution">
    <text evidence="2">The sequence shown here is derived from an EMBL/GenBank/DDBJ whole genome shotgun (WGS) entry which is preliminary data.</text>
</comment>
<dbReference type="EMBL" id="WNJQ01000007">
    <property type="protein sequence ID" value="MBC9825883.1"/>
    <property type="molecule type" value="Genomic_DNA"/>
</dbReference>
<dbReference type="Proteomes" id="UP000638836">
    <property type="component" value="Unassembled WGS sequence"/>
</dbReference>
<proteinExistence type="predicted"/>
<feature type="transmembrane region" description="Helical" evidence="1">
    <location>
        <begin position="253"/>
        <end position="271"/>
    </location>
</feature>